<keyword evidence="3" id="KW-1185">Reference proteome</keyword>
<reference evidence="2 3" key="1">
    <citation type="submission" date="2018-09" db="EMBL/GenBank/DDBJ databases">
        <authorList>
            <person name="Postec A."/>
        </authorList>
    </citation>
    <scope>NUCLEOTIDE SEQUENCE [LARGE SCALE GENOMIC DNA]</scope>
    <source>
        <strain evidence="2">70B-A</strain>
    </source>
</reference>
<evidence type="ECO:0000313" key="3">
    <source>
        <dbReference type="Proteomes" id="UP000279029"/>
    </source>
</evidence>
<dbReference type="Proteomes" id="UP000279029">
    <property type="component" value="Chromosome"/>
</dbReference>
<dbReference type="AlphaFoldDB" id="A0A3P7Q171"/>
<protein>
    <submittedName>
        <fullName evidence="2">Uncharacterized protein</fullName>
    </submittedName>
</protein>
<feature type="signal peptide" evidence="1">
    <location>
        <begin position="1"/>
        <end position="20"/>
    </location>
</feature>
<organism evidence="2 3">
    <name type="scientific">Petrocella atlantisensis</name>
    <dbReference type="NCBI Taxonomy" id="2173034"/>
    <lineage>
        <taxon>Bacteria</taxon>
        <taxon>Bacillati</taxon>
        <taxon>Bacillota</taxon>
        <taxon>Clostridia</taxon>
        <taxon>Lachnospirales</taxon>
        <taxon>Vallitaleaceae</taxon>
        <taxon>Petrocella</taxon>
    </lineage>
</organism>
<evidence type="ECO:0000313" key="2">
    <source>
        <dbReference type="EMBL" id="VDN49111.1"/>
    </source>
</evidence>
<proteinExistence type="predicted"/>
<sequence length="161" mass="17971">MRVVHILLMIMISISFIACSYSEEADVDVNYGDIYLVAFEAIMEEDVALNEGASYIAIDSRTLDLATEEDIDSVFGAMKVYNEIILDESMKSLEDKEMFIDDNYIEGILLSASDLELISDNKAVLKVSKFKSRKGAVGGTVTLERKDGMWVLVGLTNMWMS</sequence>
<evidence type="ECO:0000256" key="1">
    <source>
        <dbReference type="SAM" id="SignalP"/>
    </source>
</evidence>
<dbReference type="OrthoDB" id="2085435at2"/>
<dbReference type="PROSITE" id="PS51257">
    <property type="entry name" value="PROKAR_LIPOPROTEIN"/>
    <property type="match status" value="1"/>
</dbReference>
<gene>
    <name evidence="2" type="ORF">PATL70BA_3188</name>
</gene>
<accession>A0A3P7Q171</accession>
<dbReference type="EMBL" id="LR130778">
    <property type="protein sequence ID" value="VDN49111.1"/>
    <property type="molecule type" value="Genomic_DNA"/>
</dbReference>
<dbReference type="KEGG" id="cbar:PATL70BA_3188"/>
<keyword evidence="1" id="KW-0732">Signal</keyword>
<feature type="chain" id="PRO_5038464651" evidence="1">
    <location>
        <begin position="21"/>
        <end position="161"/>
    </location>
</feature>
<name>A0A3P7Q171_9FIRM</name>